<evidence type="ECO:0000256" key="3">
    <source>
        <dbReference type="ARBA" id="ARBA00022884"/>
    </source>
</evidence>
<evidence type="ECO:0000256" key="7">
    <source>
        <dbReference type="PROSITE-ProRule" id="PRU00117"/>
    </source>
</evidence>
<dbReference type="STRING" id="1324957.K933_13177"/>
<dbReference type="GO" id="GO:0003746">
    <property type="term" value="F:translation elongation factor activity"/>
    <property type="evidence" value="ECO:0007669"/>
    <property type="project" value="UniProtKB-KW"/>
</dbReference>
<dbReference type="InterPro" id="IPR009019">
    <property type="entry name" value="KH_sf_prok-type"/>
</dbReference>
<organism evidence="9 10">
    <name type="scientific">Candidatus Halobonum tyrrellensis G22</name>
    <dbReference type="NCBI Taxonomy" id="1324957"/>
    <lineage>
        <taxon>Archaea</taxon>
        <taxon>Methanobacteriati</taxon>
        <taxon>Methanobacteriota</taxon>
        <taxon>Stenosarchaea group</taxon>
        <taxon>Halobacteria</taxon>
        <taxon>Halobacteriales</taxon>
        <taxon>Haloferacaceae</taxon>
        <taxon>Candidatus Halobonum</taxon>
    </lineage>
</organism>
<gene>
    <name evidence="6" type="primary">nusA</name>
    <name evidence="9" type="ORF">K933_13177</name>
</gene>
<protein>
    <recommendedName>
        <fullName evidence="6">Probable transcription termination protein NusA</fullName>
    </recommendedName>
</protein>
<dbReference type="Gene3D" id="3.30.300.20">
    <property type="match status" value="2"/>
</dbReference>
<accession>V4HI52</accession>
<evidence type="ECO:0000256" key="2">
    <source>
        <dbReference type="ARBA" id="ARBA00022490"/>
    </source>
</evidence>
<dbReference type="InterPro" id="IPR010212">
    <property type="entry name" value="NusA_arc"/>
</dbReference>
<dbReference type="GO" id="GO:0006353">
    <property type="term" value="P:DNA-templated transcription termination"/>
    <property type="evidence" value="ECO:0007669"/>
    <property type="project" value="UniProtKB-UniRule"/>
</dbReference>
<keyword evidence="9" id="KW-0251">Elongation factor</keyword>
<comment type="similarity">
    <text evidence="6">Belongs to the NusA family.</text>
</comment>
<dbReference type="OrthoDB" id="4116at2157"/>
<dbReference type="GO" id="GO:0005829">
    <property type="term" value="C:cytosol"/>
    <property type="evidence" value="ECO:0007669"/>
    <property type="project" value="TreeGrafter"/>
</dbReference>
<evidence type="ECO:0000259" key="8">
    <source>
        <dbReference type="Pfam" id="PF26594"/>
    </source>
</evidence>
<dbReference type="GO" id="GO:0003723">
    <property type="term" value="F:RNA binding"/>
    <property type="evidence" value="ECO:0007669"/>
    <property type="project" value="UniProtKB-UniRule"/>
</dbReference>
<dbReference type="PROSITE" id="PS50084">
    <property type="entry name" value="KH_TYPE_1"/>
    <property type="match status" value="1"/>
</dbReference>
<dbReference type="InterPro" id="IPR030842">
    <property type="entry name" value="TF_NusA_bacterial"/>
</dbReference>
<dbReference type="InterPro" id="IPR015946">
    <property type="entry name" value="KH_dom-like_a/b"/>
</dbReference>
<comment type="function">
    <text evidence="6">Participates in transcription termination.</text>
</comment>
<keyword evidence="10" id="KW-1185">Reference proteome</keyword>
<keyword evidence="2 6" id="KW-0963">Cytoplasm</keyword>
<dbReference type="eggNOG" id="arCOG01760">
    <property type="taxonomic scope" value="Archaea"/>
</dbReference>
<evidence type="ECO:0000256" key="1">
    <source>
        <dbReference type="ARBA" id="ARBA00022472"/>
    </source>
</evidence>
<comment type="caution">
    <text evidence="9">The sequence shown here is derived from an EMBL/GenBank/DDBJ whole genome shotgun (WGS) entry which is preliminary data.</text>
</comment>
<sequence>MRVQISDEARGYIATVAEVTGVTPLDCLVEEGGDRLVFLVPTGEMGEAIGPDGRTVSRVEEALNADVELVEDADTPESFVANSLAPAAVRGVTVSEQNDVVAYAEVVDRDRGVAIGTDGRNIEAARKLAHRHFDIDDVQLA</sequence>
<reference evidence="9 10" key="1">
    <citation type="journal article" date="2013" name="Genome Announc.">
        <title>Draft Genome Sequence of 'Candidatus Halobonum tyrrellensis' Strain G22, Isolated from the Hypersaline Waters of Lake Tyrrell, Australia.</title>
        <authorList>
            <person name="Ugalde J.A."/>
            <person name="Narasingarao P."/>
            <person name="Kuo S."/>
            <person name="Podell S."/>
            <person name="Allen E.E."/>
        </authorList>
    </citation>
    <scope>NUCLEOTIDE SEQUENCE [LARGE SCALE GENOMIC DNA]</scope>
    <source>
        <strain evidence="9 10">G22</strain>
    </source>
</reference>
<keyword evidence="3 7" id="KW-0694">RNA-binding</keyword>
<evidence type="ECO:0000313" key="9">
    <source>
        <dbReference type="EMBL" id="ESP87599.1"/>
    </source>
</evidence>
<dbReference type="Pfam" id="PF26594">
    <property type="entry name" value="KH_NusA_2nd"/>
    <property type="match status" value="1"/>
</dbReference>
<evidence type="ECO:0000256" key="4">
    <source>
        <dbReference type="ARBA" id="ARBA00023015"/>
    </source>
</evidence>
<dbReference type="InterPro" id="IPR058582">
    <property type="entry name" value="KH_NusA_2nd"/>
</dbReference>
<feature type="domain" description="NusA-like second KH" evidence="8">
    <location>
        <begin position="76"/>
        <end position="138"/>
    </location>
</feature>
<dbReference type="Proteomes" id="UP000017840">
    <property type="component" value="Unassembled WGS sequence"/>
</dbReference>
<keyword evidence="5 6" id="KW-0804">Transcription</keyword>
<evidence type="ECO:0000256" key="5">
    <source>
        <dbReference type="ARBA" id="ARBA00023163"/>
    </source>
</evidence>
<proteinExistence type="inferred from homology"/>
<name>V4HI52_9EURY</name>
<dbReference type="SUPFAM" id="SSF54814">
    <property type="entry name" value="Prokaryotic type KH domain (KH-domain type II)"/>
    <property type="match status" value="2"/>
</dbReference>
<dbReference type="GO" id="GO:0031564">
    <property type="term" value="P:transcription antitermination"/>
    <property type="evidence" value="ECO:0007669"/>
    <property type="project" value="InterPro"/>
</dbReference>
<dbReference type="PANTHER" id="PTHR22648">
    <property type="entry name" value="TRANSCRIPTION TERMINATION FACTOR NUSA"/>
    <property type="match status" value="1"/>
</dbReference>
<dbReference type="CDD" id="cd22531">
    <property type="entry name" value="KH-II_NusA_arch_rpt2"/>
    <property type="match status" value="1"/>
</dbReference>
<dbReference type="HAMAP" id="MF_00945_A">
    <property type="entry name" value="NusA_A"/>
    <property type="match status" value="1"/>
</dbReference>
<keyword evidence="9" id="KW-0648">Protein biosynthesis</keyword>
<dbReference type="PANTHER" id="PTHR22648:SF0">
    <property type="entry name" value="TRANSCRIPTION TERMINATION_ANTITERMINATION PROTEIN NUSA"/>
    <property type="match status" value="1"/>
</dbReference>
<dbReference type="EMBL" id="ASGZ01000055">
    <property type="protein sequence ID" value="ESP87599.1"/>
    <property type="molecule type" value="Genomic_DNA"/>
</dbReference>
<evidence type="ECO:0000256" key="6">
    <source>
        <dbReference type="HAMAP-Rule" id="MF_00945"/>
    </source>
</evidence>
<keyword evidence="4 6" id="KW-0805">Transcription regulation</keyword>
<dbReference type="NCBIfam" id="TIGR01952">
    <property type="entry name" value="nusA_arch"/>
    <property type="match status" value="1"/>
</dbReference>
<comment type="subcellular location">
    <subcellularLocation>
        <location evidence="6">Cytoplasm</location>
    </subcellularLocation>
</comment>
<dbReference type="AlphaFoldDB" id="V4HI52"/>
<dbReference type="RefSeq" id="WP_023395210.1">
    <property type="nucleotide sequence ID" value="NZ_ASGZ01000055.1"/>
</dbReference>
<evidence type="ECO:0000313" key="10">
    <source>
        <dbReference type="Proteomes" id="UP000017840"/>
    </source>
</evidence>
<keyword evidence="1 6" id="KW-0806">Transcription termination</keyword>